<proteinExistence type="inferred from homology"/>
<feature type="transmembrane region" description="Helical" evidence="7">
    <location>
        <begin position="605"/>
        <end position="622"/>
    </location>
</feature>
<evidence type="ECO:0000256" key="5">
    <source>
        <dbReference type="ARBA" id="ARBA00022989"/>
    </source>
</evidence>
<dbReference type="PANTHER" id="PTHR33406">
    <property type="entry name" value="MEMBRANE PROTEIN MJ1562-RELATED"/>
    <property type="match status" value="1"/>
</dbReference>
<feature type="transmembrane region" description="Helical" evidence="7">
    <location>
        <begin position="628"/>
        <end position="652"/>
    </location>
</feature>
<feature type="transmembrane region" description="Helical" evidence="7">
    <location>
        <begin position="353"/>
        <end position="375"/>
    </location>
</feature>
<feature type="transmembrane region" description="Helical" evidence="7">
    <location>
        <begin position="523"/>
        <end position="540"/>
    </location>
</feature>
<dbReference type="Gene3D" id="1.20.1640.10">
    <property type="entry name" value="Multidrug efflux transporter AcrB transmembrane domain"/>
    <property type="match status" value="2"/>
</dbReference>
<feature type="transmembrane region" description="Helical" evidence="7">
    <location>
        <begin position="228"/>
        <end position="249"/>
    </location>
</feature>
<dbReference type="PROSITE" id="PS50156">
    <property type="entry name" value="SSD"/>
    <property type="match status" value="2"/>
</dbReference>
<evidence type="ECO:0000256" key="1">
    <source>
        <dbReference type="ARBA" id="ARBA00004651"/>
    </source>
</evidence>
<comment type="subcellular location">
    <subcellularLocation>
        <location evidence="1">Cell membrane</location>
        <topology evidence="1">Multi-pass membrane protein</topology>
    </subcellularLocation>
</comment>
<dbReference type="PANTHER" id="PTHR33406:SF11">
    <property type="entry name" value="MEMBRANE PROTEIN SCO6666-RELATED"/>
    <property type="match status" value="1"/>
</dbReference>
<keyword evidence="10" id="KW-1185">Reference proteome</keyword>
<keyword evidence="6 7" id="KW-0472">Membrane</keyword>
<evidence type="ECO:0000256" key="4">
    <source>
        <dbReference type="ARBA" id="ARBA00022692"/>
    </source>
</evidence>
<feature type="transmembrane region" description="Helical" evidence="7">
    <location>
        <begin position="277"/>
        <end position="296"/>
    </location>
</feature>
<gene>
    <name evidence="9" type="ORF">B0I31_109296</name>
</gene>
<evidence type="ECO:0000256" key="2">
    <source>
        <dbReference type="ARBA" id="ARBA00010157"/>
    </source>
</evidence>
<keyword evidence="5 7" id="KW-1133">Transmembrane helix</keyword>
<dbReference type="InterPro" id="IPR004869">
    <property type="entry name" value="MMPL_dom"/>
</dbReference>
<evidence type="ECO:0000313" key="10">
    <source>
        <dbReference type="Proteomes" id="UP000241118"/>
    </source>
</evidence>
<organism evidence="9 10">
    <name type="scientific">Saccharothrix carnea</name>
    <dbReference type="NCBI Taxonomy" id="1280637"/>
    <lineage>
        <taxon>Bacteria</taxon>
        <taxon>Bacillati</taxon>
        <taxon>Actinomycetota</taxon>
        <taxon>Actinomycetes</taxon>
        <taxon>Pseudonocardiales</taxon>
        <taxon>Pseudonocardiaceae</taxon>
        <taxon>Saccharothrix</taxon>
    </lineage>
</organism>
<evidence type="ECO:0000256" key="6">
    <source>
        <dbReference type="ARBA" id="ARBA00023136"/>
    </source>
</evidence>
<sequence>MHLLGRFAVRRRRLVLVVAAIVAAAAAVVGSGTLSALSLSRFEAPGTESLRAAEVLAEEFDTGNPNLTLLVTARGGDVDDPRTAERGRALAAELAPLVRQVESYWDRRSPALRSEDGGQALILAWVPGTATEARGVIAGLSERFTRADDVVEVGVGGQDEVFRQVGAQAARDFLRAEMIVVPVVLLLLVLLYRRVSLALTTIGIGLFAMVGTLAALRGLTAFTEVSTFAANITLVMGLALGVDYCLFVIARYREELAGGATVPRAVERAVATAGRTVLFSGLTVAASLAMLLLFPFPFLRSFAYAGVLVVGLSVLGALTVLPAALACLKPHPAAERTTGFWARTANAVMNRPLLVGGAVLALLLLLAAPVLGLRFGLPDDRILPPDASSRVVQDQIRAGFGQEQTDAIRVIAQDVPGDDDYAARLADVPGIVQVDVTTNEHGTTWSAIPSQEALSGDVPALVERVRALDPDYLVGGYPAELADFRDALTDRVPLVFGLILAVTFVLLFLMTGSVLLPVKATALNLLSLAVMFGVVVWGFQNGNLAHVLGFTPTGTVEPSIPILMFCIAYGLSMDYEVFMVSRIAEEYARTGDERSAVTTGIQRSAPLITAAAAILALSFAAYTTGSVMYLQMLGAGMAVAILVDATFVRAVLVPALMRLAGRANWWAPGWLRRAHTRFGLAEGR</sequence>
<dbReference type="AlphaFoldDB" id="A0A2P8I4W1"/>
<feature type="domain" description="SSD" evidence="8">
    <location>
        <begin position="203"/>
        <end position="327"/>
    </location>
</feature>
<dbReference type="InterPro" id="IPR050545">
    <property type="entry name" value="Mycobact_MmpL"/>
</dbReference>
<comment type="similarity">
    <text evidence="2">Belongs to the resistance-nodulation-cell division (RND) (TC 2.A.6) family. MmpL subfamily.</text>
</comment>
<feature type="transmembrane region" description="Helical" evidence="7">
    <location>
        <begin position="494"/>
        <end position="516"/>
    </location>
</feature>
<feature type="transmembrane region" description="Helical" evidence="7">
    <location>
        <begin position="560"/>
        <end position="584"/>
    </location>
</feature>
<feature type="transmembrane region" description="Helical" evidence="7">
    <location>
        <begin position="197"/>
        <end position="216"/>
    </location>
</feature>
<feature type="transmembrane region" description="Helical" evidence="7">
    <location>
        <begin position="302"/>
        <end position="328"/>
    </location>
</feature>
<comment type="caution">
    <text evidence="9">The sequence shown here is derived from an EMBL/GenBank/DDBJ whole genome shotgun (WGS) entry which is preliminary data.</text>
</comment>
<keyword evidence="3" id="KW-1003">Cell membrane</keyword>
<evidence type="ECO:0000313" key="9">
    <source>
        <dbReference type="EMBL" id="PSL53506.1"/>
    </source>
</evidence>
<evidence type="ECO:0000259" key="8">
    <source>
        <dbReference type="PROSITE" id="PS50156"/>
    </source>
</evidence>
<dbReference type="SUPFAM" id="SSF82866">
    <property type="entry name" value="Multidrug efflux transporter AcrB transmembrane domain"/>
    <property type="match status" value="2"/>
</dbReference>
<dbReference type="InterPro" id="IPR000731">
    <property type="entry name" value="SSD"/>
</dbReference>
<evidence type="ECO:0000256" key="3">
    <source>
        <dbReference type="ARBA" id="ARBA00022475"/>
    </source>
</evidence>
<feature type="domain" description="SSD" evidence="8">
    <location>
        <begin position="490"/>
        <end position="658"/>
    </location>
</feature>
<keyword evidence="4 7" id="KW-0812">Transmembrane</keyword>
<dbReference type="RefSeq" id="WP_245950456.1">
    <property type="nucleotide sequence ID" value="NZ_PYAX01000009.1"/>
</dbReference>
<protein>
    <submittedName>
        <fullName evidence="9">RND superfamily putative drug exporter</fullName>
    </submittedName>
</protein>
<feature type="transmembrane region" description="Helical" evidence="7">
    <location>
        <begin position="173"/>
        <end position="192"/>
    </location>
</feature>
<dbReference type="EMBL" id="PYAX01000009">
    <property type="protein sequence ID" value="PSL53506.1"/>
    <property type="molecule type" value="Genomic_DNA"/>
</dbReference>
<evidence type="ECO:0000256" key="7">
    <source>
        <dbReference type="SAM" id="Phobius"/>
    </source>
</evidence>
<name>A0A2P8I4W1_SACCR</name>
<dbReference type="Pfam" id="PF03176">
    <property type="entry name" value="MMPL"/>
    <property type="match status" value="2"/>
</dbReference>
<accession>A0A2P8I4W1</accession>
<dbReference type="Proteomes" id="UP000241118">
    <property type="component" value="Unassembled WGS sequence"/>
</dbReference>
<reference evidence="9 10" key="1">
    <citation type="submission" date="2018-03" db="EMBL/GenBank/DDBJ databases">
        <title>Genomic Encyclopedia of Type Strains, Phase III (KMG-III): the genomes of soil and plant-associated and newly described type strains.</title>
        <authorList>
            <person name="Whitman W."/>
        </authorList>
    </citation>
    <scope>NUCLEOTIDE SEQUENCE [LARGE SCALE GENOMIC DNA]</scope>
    <source>
        <strain evidence="9 10">CGMCC 4.7097</strain>
    </source>
</reference>
<dbReference type="GO" id="GO:0005886">
    <property type="term" value="C:plasma membrane"/>
    <property type="evidence" value="ECO:0007669"/>
    <property type="project" value="UniProtKB-SubCell"/>
</dbReference>